<keyword evidence="1" id="KW-0812">Transmembrane</keyword>
<comment type="caution">
    <text evidence="2">The sequence shown here is derived from an EMBL/GenBank/DDBJ whole genome shotgun (WGS) entry which is preliminary data.</text>
</comment>
<accession>A0A9X2P1C9</accession>
<sequence>MVEILSKWIVLLFGLFFIATGFLMLFAPQKAREILKKAGSTNLINYTEITVRMIPAMGLIGYADYSRFPQVFSVVGWFILGTSVVLYFVPRKWHHSYSLKSAEILKPIYFQIISPFSMSIGLLIIYAVF</sequence>
<dbReference type="RefSeq" id="WP_258421584.1">
    <property type="nucleotide sequence ID" value="NZ_JANSUY010000001.1"/>
</dbReference>
<feature type="transmembrane region" description="Helical" evidence="1">
    <location>
        <begin position="6"/>
        <end position="28"/>
    </location>
</feature>
<evidence type="ECO:0000256" key="1">
    <source>
        <dbReference type="SAM" id="Phobius"/>
    </source>
</evidence>
<dbReference type="EMBL" id="JANSUY010000001">
    <property type="protein sequence ID" value="MCR9013689.1"/>
    <property type="molecule type" value="Genomic_DNA"/>
</dbReference>
<keyword evidence="3" id="KW-1185">Reference proteome</keyword>
<name>A0A9X2P1C9_9BACT</name>
<evidence type="ECO:0000313" key="2">
    <source>
        <dbReference type="EMBL" id="MCR9013689.1"/>
    </source>
</evidence>
<dbReference type="Proteomes" id="UP001142175">
    <property type="component" value="Unassembled WGS sequence"/>
</dbReference>
<organism evidence="2 3">
    <name type="scientific">Aquiflexum gelatinilyticum</name>
    <dbReference type="NCBI Taxonomy" id="2961943"/>
    <lineage>
        <taxon>Bacteria</taxon>
        <taxon>Pseudomonadati</taxon>
        <taxon>Bacteroidota</taxon>
        <taxon>Cytophagia</taxon>
        <taxon>Cytophagales</taxon>
        <taxon>Cyclobacteriaceae</taxon>
        <taxon>Aquiflexum</taxon>
    </lineage>
</organism>
<keyword evidence="1" id="KW-1133">Transmembrane helix</keyword>
<proteinExistence type="predicted"/>
<protein>
    <submittedName>
        <fullName evidence="2">Uncharacterized protein</fullName>
    </submittedName>
</protein>
<reference evidence="2" key="1">
    <citation type="submission" date="2022-08" db="EMBL/GenBank/DDBJ databases">
        <authorList>
            <person name="Zhang D."/>
        </authorList>
    </citation>
    <scope>NUCLEOTIDE SEQUENCE</scope>
    <source>
        <strain evidence="2">XJ19-11</strain>
    </source>
</reference>
<feature type="transmembrane region" description="Helical" evidence="1">
    <location>
        <begin position="109"/>
        <end position="128"/>
    </location>
</feature>
<feature type="transmembrane region" description="Helical" evidence="1">
    <location>
        <begin position="71"/>
        <end position="89"/>
    </location>
</feature>
<keyword evidence="1" id="KW-0472">Membrane</keyword>
<dbReference type="AlphaFoldDB" id="A0A9X2P1C9"/>
<gene>
    <name evidence="2" type="ORF">NU887_01515</name>
</gene>
<evidence type="ECO:0000313" key="3">
    <source>
        <dbReference type="Proteomes" id="UP001142175"/>
    </source>
</evidence>